<dbReference type="EMBL" id="CAKXYY010000016">
    <property type="protein sequence ID" value="CAH2354407.1"/>
    <property type="molecule type" value="Genomic_DNA"/>
</dbReference>
<feature type="region of interest" description="Disordered" evidence="1">
    <location>
        <begin position="543"/>
        <end position="569"/>
    </location>
</feature>
<reference evidence="2" key="1">
    <citation type="submission" date="2022-03" db="EMBL/GenBank/DDBJ databases">
        <authorList>
            <person name="Legras J.-L."/>
            <person name="Devillers H."/>
            <person name="Grondin C."/>
        </authorList>
    </citation>
    <scope>NUCLEOTIDE SEQUENCE</scope>
    <source>
        <strain evidence="2">CLIB 1423</strain>
    </source>
</reference>
<proteinExistence type="predicted"/>
<dbReference type="AlphaFoldDB" id="A0A9P0W0C3"/>
<evidence type="ECO:0000256" key="1">
    <source>
        <dbReference type="SAM" id="MobiDB-lite"/>
    </source>
</evidence>
<comment type="caution">
    <text evidence="2">The sequence shown here is derived from an EMBL/GenBank/DDBJ whole genome shotgun (WGS) entry which is preliminary data.</text>
</comment>
<organism evidence="2 3">
    <name type="scientific">[Candida] railenensis</name>
    <dbReference type="NCBI Taxonomy" id="45579"/>
    <lineage>
        <taxon>Eukaryota</taxon>
        <taxon>Fungi</taxon>
        <taxon>Dikarya</taxon>
        <taxon>Ascomycota</taxon>
        <taxon>Saccharomycotina</taxon>
        <taxon>Pichiomycetes</taxon>
        <taxon>Debaryomycetaceae</taxon>
        <taxon>Kurtzmaniella</taxon>
    </lineage>
</organism>
<accession>A0A9P0W0C3</accession>
<evidence type="ECO:0000313" key="3">
    <source>
        <dbReference type="Proteomes" id="UP000837801"/>
    </source>
</evidence>
<evidence type="ECO:0000313" key="2">
    <source>
        <dbReference type="EMBL" id="CAH2354407.1"/>
    </source>
</evidence>
<dbReference type="OrthoDB" id="303107at2759"/>
<sequence>MVVKSKSSTPSVVPQDHPANELSILTQDQIIALSKLQPVHLPNESTYIENDLEHPIHSLRTSWKYIYVVNWIYHCRGFVRLQSEYFDIDLLETELLGLVSPPPLDESILFINKLRVALISTVQGSKCSPNNFENIFRIWFGSKTPLGGRDDDEEEEDVPVGTVGEGTEVKNEPVVANGGQQEVYEPRFEQISLQDKFEVLYLMIEYISGYPQFRAWIDKNNVPSDMLRWNLLFHENTSAATSEDYLLLFDCTRLYKRITKYPQLSIPKKRKLAPKDPETHFNDSKFDVVDFKFELITKGIYQYNKYIEELKIKSKRNSKFKTQYSTLTTIAILETLYIAEIKKRKFITSRKKDLQLANLLATRKRSSRLEAKEKQKQEELRLARIQEEEELRIAAEKRLERRRLARNEQHISEGMTREERLRMRRNPEEEAPVENAGAHDQLTEFNAVKPESDGEVTDLVSNQVVDEVKSTEEEVVQSTPVVEGTAIAPGQEEQTPIAAVNSTEEDLIKSAPVLVEGTVIVPDSQEQTSIVAPAVSEIVEPVSQPTAEPSVELVQKPTSNPIGESEEIPITEPVIISAITADKVPREEGEAR</sequence>
<dbReference type="Proteomes" id="UP000837801">
    <property type="component" value="Unassembled WGS sequence"/>
</dbReference>
<name>A0A9P0W0C3_9ASCO</name>
<protein>
    <submittedName>
        <fullName evidence="2">Uncharacterized protein</fullName>
    </submittedName>
</protein>
<keyword evidence="3" id="KW-1185">Reference proteome</keyword>
<gene>
    <name evidence="2" type="ORF">CLIB1423_16S01992</name>
</gene>